<proteinExistence type="predicted"/>
<name>A0AAV4F4K6_9GAST</name>
<gene>
    <name evidence="2" type="ORF">ElyMa_002015800</name>
</gene>
<organism evidence="2 3">
    <name type="scientific">Elysia marginata</name>
    <dbReference type="NCBI Taxonomy" id="1093978"/>
    <lineage>
        <taxon>Eukaryota</taxon>
        <taxon>Metazoa</taxon>
        <taxon>Spiralia</taxon>
        <taxon>Lophotrochozoa</taxon>
        <taxon>Mollusca</taxon>
        <taxon>Gastropoda</taxon>
        <taxon>Heterobranchia</taxon>
        <taxon>Euthyneura</taxon>
        <taxon>Panpulmonata</taxon>
        <taxon>Sacoglossa</taxon>
        <taxon>Placobranchoidea</taxon>
        <taxon>Plakobranchidae</taxon>
        <taxon>Elysia</taxon>
    </lineage>
</organism>
<evidence type="ECO:0000313" key="3">
    <source>
        <dbReference type="Proteomes" id="UP000762676"/>
    </source>
</evidence>
<evidence type="ECO:0000313" key="2">
    <source>
        <dbReference type="EMBL" id="GFR68142.1"/>
    </source>
</evidence>
<dbReference type="Proteomes" id="UP000762676">
    <property type="component" value="Unassembled WGS sequence"/>
</dbReference>
<reference evidence="2 3" key="1">
    <citation type="journal article" date="2021" name="Elife">
        <title>Chloroplast acquisition without the gene transfer in kleptoplastic sea slugs, Plakobranchus ocellatus.</title>
        <authorList>
            <person name="Maeda T."/>
            <person name="Takahashi S."/>
            <person name="Yoshida T."/>
            <person name="Shimamura S."/>
            <person name="Takaki Y."/>
            <person name="Nagai Y."/>
            <person name="Toyoda A."/>
            <person name="Suzuki Y."/>
            <person name="Arimoto A."/>
            <person name="Ishii H."/>
            <person name="Satoh N."/>
            <person name="Nishiyama T."/>
            <person name="Hasebe M."/>
            <person name="Maruyama T."/>
            <person name="Minagawa J."/>
            <person name="Obokata J."/>
            <person name="Shigenobu S."/>
        </authorList>
    </citation>
    <scope>NUCLEOTIDE SEQUENCE [LARGE SCALE GENOMIC DNA]</scope>
</reference>
<accession>A0AAV4F4K6</accession>
<sequence length="140" mass="15985">MRARFDGTHISCFAYTVSHYHDNPGWKNCTDFNKFCRRSITFRLDQGPDLLGIMLEWFGIVLLIVLVLILASVCFSPITFWARRGEDGEGQNSPRQTLCSCFMWRASVAVPAEPVEEMVQYDHYQPPSTEVIDLTGFQGD</sequence>
<evidence type="ECO:0000256" key="1">
    <source>
        <dbReference type="SAM" id="Phobius"/>
    </source>
</evidence>
<keyword evidence="1" id="KW-1133">Transmembrane helix</keyword>
<keyword evidence="1" id="KW-0472">Membrane</keyword>
<feature type="transmembrane region" description="Helical" evidence="1">
    <location>
        <begin position="57"/>
        <end position="82"/>
    </location>
</feature>
<keyword evidence="3" id="KW-1185">Reference proteome</keyword>
<comment type="caution">
    <text evidence="2">The sequence shown here is derived from an EMBL/GenBank/DDBJ whole genome shotgun (WGS) entry which is preliminary data.</text>
</comment>
<protein>
    <submittedName>
        <fullName evidence="2">Uncharacterized protein</fullName>
    </submittedName>
</protein>
<dbReference type="AlphaFoldDB" id="A0AAV4F4K6"/>
<keyword evidence="1" id="KW-0812">Transmembrane</keyword>
<dbReference type="EMBL" id="BMAT01004097">
    <property type="protein sequence ID" value="GFR68142.1"/>
    <property type="molecule type" value="Genomic_DNA"/>
</dbReference>